<reference evidence="2 3" key="1">
    <citation type="journal article" date="2019" name="Sci. Rep.">
        <title>Nanopore sequencing improves the draft genome of the human pathogenic amoeba Naegleria fowleri.</title>
        <authorList>
            <person name="Liechti N."/>
            <person name="Schurch N."/>
            <person name="Bruggmann R."/>
            <person name="Wittwer M."/>
        </authorList>
    </citation>
    <scope>NUCLEOTIDE SEQUENCE [LARGE SCALE GENOMIC DNA]</scope>
    <source>
        <strain evidence="2 3">ATCC 30894</strain>
    </source>
</reference>
<feature type="region of interest" description="Disordered" evidence="1">
    <location>
        <begin position="145"/>
        <end position="174"/>
    </location>
</feature>
<dbReference type="AlphaFoldDB" id="A0A6A5B6P0"/>
<dbReference type="OrthoDB" id="10463719at2759"/>
<gene>
    <name evidence="2" type="ORF">FDP41_006813</name>
</gene>
<dbReference type="VEuPathDB" id="AmoebaDB:FDP41_006813"/>
<dbReference type="VEuPathDB" id="AmoebaDB:NfTy_075450"/>
<feature type="region of interest" description="Disordered" evidence="1">
    <location>
        <begin position="406"/>
        <end position="434"/>
    </location>
</feature>
<sequence length="512" mass="56416">MFSFGASSSSSSSGSSAPSIPFGSVGSGGSTFSSSTSSLGFSFGSTATTTSVPSSSSFGFGSTTNTNTTSSSLFGSAFGASTGFGGPTPSSSLFGSSSSTTTPFGFGGVSGRGRRSHSQLSRKLKSKKKEDTSWQALTQKWHTLKLDGNEDHSSSEKDTTLTDHNNSSNSSSQEMITIVCKKEKNDLGVFTDHSEDRIFTMSREVLSTSSKVMKQMLDSFNEKENGKISETTLNENTTLDFLKITNSDNSSLEFLLPPNIVLYLLMAMNDITLPSDIENNDFKILVKVAVRLECNSTTQNNIINATPCNGASYDILQFLYNKQKELDPSIDYSSIYTPLCSEMIGVLNSIISEKIYQEWSEDFFFFVLHYCLKDKCHVFTILKLIRGWIEHQTGFSVVQNSGTQINSCTENSDTSQQPQQQDTSSTEIVTNSTSDLVSENNNKIPLENKEEKLTKLRKYLLELVSLDMKEETTFLDIPNNLRAFFLKITDPEIVSEKLLFKFYREVFSIITP</sequence>
<name>A0A6A5B6P0_NAEFO</name>
<evidence type="ECO:0000313" key="2">
    <source>
        <dbReference type="EMBL" id="KAF0974203.1"/>
    </source>
</evidence>
<comment type="caution">
    <text evidence="2">The sequence shown here is derived from an EMBL/GenBank/DDBJ whole genome shotgun (WGS) entry which is preliminary data.</text>
</comment>
<feature type="region of interest" description="Disordered" evidence="1">
    <location>
        <begin position="104"/>
        <end position="131"/>
    </location>
</feature>
<feature type="compositionally biased region" description="Basic residues" evidence="1">
    <location>
        <begin position="112"/>
        <end position="127"/>
    </location>
</feature>
<dbReference type="GeneID" id="68114031"/>
<dbReference type="RefSeq" id="XP_044558916.1">
    <property type="nucleotide sequence ID" value="XM_044710489.1"/>
</dbReference>
<dbReference type="VEuPathDB" id="AmoebaDB:NF0045080"/>
<evidence type="ECO:0000256" key="1">
    <source>
        <dbReference type="SAM" id="MobiDB-lite"/>
    </source>
</evidence>
<keyword evidence="3" id="KW-1185">Reference proteome</keyword>
<feature type="compositionally biased region" description="Basic and acidic residues" evidence="1">
    <location>
        <begin position="145"/>
        <end position="161"/>
    </location>
</feature>
<dbReference type="Proteomes" id="UP000444721">
    <property type="component" value="Unassembled WGS sequence"/>
</dbReference>
<accession>A0A6A5B6P0</accession>
<feature type="compositionally biased region" description="Polar residues" evidence="1">
    <location>
        <begin position="162"/>
        <end position="174"/>
    </location>
</feature>
<feature type="compositionally biased region" description="Low complexity" evidence="1">
    <location>
        <begin position="412"/>
        <end position="426"/>
    </location>
</feature>
<feature type="region of interest" description="Disordered" evidence="1">
    <location>
        <begin position="1"/>
        <end position="20"/>
    </location>
</feature>
<organism evidence="2 3">
    <name type="scientific">Naegleria fowleri</name>
    <name type="common">Brain eating amoeba</name>
    <dbReference type="NCBI Taxonomy" id="5763"/>
    <lineage>
        <taxon>Eukaryota</taxon>
        <taxon>Discoba</taxon>
        <taxon>Heterolobosea</taxon>
        <taxon>Tetramitia</taxon>
        <taxon>Eutetramitia</taxon>
        <taxon>Vahlkampfiidae</taxon>
        <taxon>Naegleria</taxon>
    </lineage>
</organism>
<proteinExistence type="predicted"/>
<protein>
    <submittedName>
        <fullName evidence="2">Uncharacterized protein</fullName>
    </submittedName>
</protein>
<evidence type="ECO:0000313" key="3">
    <source>
        <dbReference type="Proteomes" id="UP000444721"/>
    </source>
</evidence>
<dbReference type="EMBL" id="VFQX01000053">
    <property type="protein sequence ID" value="KAF0974203.1"/>
    <property type="molecule type" value="Genomic_DNA"/>
</dbReference>